<name>A0ABW5A0I2_9BACL</name>
<proteinExistence type="predicted"/>
<accession>A0ABW5A0I2</accession>
<sequence>MSDVERYYATYKLEDGTEMAAKFADINKRDGFEISLSMYRVNLGPIKREVFLQYVERFEGELILEGGEGEW</sequence>
<dbReference type="EMBL" id="JBHUIO010000011">
    <property type="protein sequence ID" value="MFD2171767.1"/>
    <property type="molecule type" value="Genomic_DNA"/>
</dbReference>
<keyword evidence="2" id="KW-1185">Reference proteome</keyword>
<protein>
    <submittedName>
        <fullName evidence="1">Uncharacterized protein</fullName>
    </submittedName>
</protein>
<organism evidence="1 2">
    <name type="scientific">Tumebacillus lipolyticus</name>
    <dbReference type="NCBI Taxonomy" id="1280370"/>
    <lineage>
        <taxon>Bacteria</taxon>
        <taxon>Bacillati</taxon>
        <taxon>Bacillota</taxon>
        <taxon>Bacilli</taxon>
        <taxon>Bacillales</taxon>
        <taxon>Alicyclobacillaceae</taxon>
        <taxon>Tumebacillus</taxon>
    </lineage>
</organism>
<gene>
    <name evidence="1" type="ORF">ACFSOY_17530</name>
</gene>
<comment type="caution">
    <text evidence="1">The sequence shown here is derived from an EMBL/GenBank/DDBJ whole genome shotgun (WGS) entry which is preliminary data.</text>
</comment>
<dbReference type="Proteomes" id="UP001597343">
    <property type="component" value="Unassembled WGS sequence"/>
</dbReference>
<evidence type="ECO:0000313" key="2">
    <source>
        <dbReference type="Proteomes" id="UP001597343"/>
    </source>
</evidence>
<evidence type="ECO:0000313" key="1">
    <source>
        <dbReference type="EMBL" id="MFD2171767.1"/>
    </source>
</evidence>
<reference evidence="2" key="1">
    <citation type="journal article" date="2019" name="Int. J. Syst. Evol. Microbiol.">
        <title>The Global Catalogue of Microorganisms (GCM) 10K type strain sequencing project: providing services to taxonomists for standard genome sequencing and annotation.</title>
        <authorList>
            <consortium name="The Broad Institute Genomics Platform"/>
            <consortium name="The Broad Institute Genome Sequencing Center for Infectious Disease"/>
            <person name="Wu L."/>
            <person name="Ma J."/>
        </authorList>
    </citation>
    <scope>NUCLEOTIDE SEQUENCE [LARGE SCALE GENOMIC DNA]</scope>
    <source>
        <strain evidence="2">CGMCC 1.13574</strain>
    </source>
</reference>
<dbReference type="RefSeq" id="WP_386048852.1">
    <property type="nucleotide sequence ID" value="NZ_JBHUIO010000011.1"/>
</dbReference>